<comment type="similarity">
    <text evidence="1">Belongs to the FAD-dependent oxidoreductase family.</text>
</comment>
<evidence type="ECO:0000256" key="4">
    <source>
        <dbReference type="ARBA" id="ARBA00023002"/>
    </source>
</evidence>
<dbReference type="PANTHER" id="PTHR43735">
    <property type="entry name" value="APOPTOSIS-INDUCING FACTOR 1"/>
    <property type="match status" value="1"/>
</dbReference>
<accession>A0AA39X3M9</accession>
<dbReference type="Proteomes" id="UP001175000">
    <property type="component" value="Unassembled WGS sequence"/>
</dbReference>
<evidence type="ECO:0000256" key="3">
    <source>
        <dbReference type="ARBA" id="ARBA00022827"/>
    </source>
</evidence>
<evidence type="ECO:0000256" key="2">
    <source>
        <dbReference type="ARBA" id="ARBA00022630"/>
    </source>
</evidence>
<dbReference type="PRINTS" id="PR00368">
    <property type="entry name" value="FADPNR"/>
</dbReference>
<sequence>MAKAVVILGAAYSGVPVAHYLLKHTAAKVKGELKVVLVSPNSDFYWSFYLIVSGGTSSDLLGHANVVPEWKLVADIDHQHNAAVRGILPGQIPDDKLFYPIVPSFSKYPAEQFDFVLGKAQAVDPISNLVTVRKNDGFEETIKYDELVIATGSSYSDGVPFKDMNTTEETKAALNTWRKRIDAAKSIVIAGGGATGVEVAAEFGEEYASRKLKEVTYIVASELPLGPVIMPDVRETVKKELERLKVKVLYNTKVSSTKQAKGKTIVELDGGKTTLEADLFIPLLGTTPNTSFLPRDMLDDAGFVKQTASLLVDGQKDIYVIGDAGNLEDSRGYLADLQVQHLAKVLDAKLSRGPDPGEYKVDPKMAFGLSLGKSRGTGQMGTWKVWSLIIWWFKSRHLGIPMAQAYADGLRTVVAEKW</sequence>
<gene>
    <name evidence="6" type="ORF">B0T14DRAFT_492943</name>
</gene>
<keyword evidence="7" id="KW-1185">Reference proteome</keyword>
<evidence type="ECO:0000313" key="6">
    <source>
        <dbReference type="EMBL" id="KAK0626658.1"/>
    </source>
</evidence>
<dbReference type="GO" id="GO:0004174">
    <property type="term" value="F:electron-transferring-flavoprotein dehydrogenase activity"/>
    <property type="evidence" value="ECO:0007669"/>
    <property type="project" value="TreeGrafter"/>
</dbReference>
<dbReference type="InterPro" id="IPR036188">
    <property type="entry name" value="FAD/NAD-bd_sf"/>
</dbReference>
<dbReference type="Pfam" id="PF07992">
    <property type="entry name" value="Pyr_redox_2"/>
    <property type="match status" value="1"/>
</dbReference>
<dbReference type="Gene3D" id="3.50.50.100">
    <property type="match status" value="1"/>
</dbReference>
<dbReference type="SUPFAM" id="SSF51905">
    <property type="entry name" value="FAD/NAD(P)-binding domain"/>
    <property type="match status" value="1"/>
</dbReference>
<dbReference type="PRINTS" id="PR00411">
    <property type="entry name" value="PNDRDTASEI"/>
</dbReference>
<keyword evidence="2" id="KW-0285">Flavoprotein</keyword>
<proteinExistence type="inferred from homology"/>
<dbReference type="GO" id="GO:0005737">
    <property type="term" value="C:cytoplasm"/>
    <property type="evidence" value="ECO:0007669"/>
    <property type="project" value="TreeGrafter"/>
</dbReference>
<evidence type="ECO:0000259" key="5">
    <source>
        <dbReference type="Pfam" id="PF07992"/>
    </source>
</evidence>
<dbReference type="PANTHER" id="PTHR43735:SF3">
    <property type="entry name" value="FERROPTOSIS SUPPRESSOR PROTEIN 1"/>
    <property type="match status" value="1"/>
</dbReference>
<organism evidence="6 7">
    <name type="scientific">Immersiella caudata</name>
    <dbReference type="NCBI Taxonomy" id="314043"/>
    <lineage>
        <taxon>Eukaryota</taxon>
        <taxon>Fungi</taxon>
        <taxon>Dikarya</taxon>
        <taxon>Ascomycota</taxon>
        <taxon>Pezizomycotina</taxon>
        <taxon>Sordariomycetes</taxon>
        <taxon>Sordariomycetidae</taxon>
        <taxon>Sordariales</taxon>
        <taxon>Lasiosphaeriaceae</taxon>
        <taxon>Immersiella</taxon>
    </lineage>
</organism>
<feature type="domain" description="FAD/NAD(P)-binding" evidence="5">
    <location>
        <begin position="4"/>
        <end position="324"/>
    </location>
</feature>
<reference evidence="6" key="1">
    <citation type="submission" date="2023-06" db="EMBL/GenBank/DDBJ databases">
        <title>Genome-scale phylogeny and comparative genomics of the fungal order Sordariales.</title>
        <authorList>
            <consortium name="Lawrence Berkeley National Laboratory"/>
            <person name="Hensen N."/>
            <person name="Bonometti L."/>
            <person name="Westerberg I."/>
            <person name="Brannstrom I.O."/>
            <person name="Guillou S."/>
            <person name="Cros-Aarteil S."/>
            <person name="Calhoun S."/>
            <person name="Haridas S."/>
            <person name="Kuo A."/>
            <person name="Mondo S."/>
            <person name="Pangilinan J."/>
            <person name="Riley R."/>
            <person name="Labutti K."/>
            <person name="Andreopoulos B."/>
            <person name="Lipzen A."/>
            <person name="Chen C."/>
            <person name="Yanf M."/>
            <person name="Daum C."/>
            <person name="Ng V."/>
            <person name="Clum A."/>
            <person name="Steindorff A."/>
            <person name="Ohm R."/>
            <person name="Martin F."/>
            <person name="Silar P."/>
            <person name="Natvig D."/>
            <person name="Lalanne C."/>
            <person name="Gautier V."/>
            <person name="Ament-Velasquez S.L."/>
            <person name="Kruys A."/>
            <person name="Hutchinson M.I."/>
            <person name="Powell A.J."/>
            <person name="Barry K."/>
            <person name="Miller A.N."/>
            <person name="Grigoriev I.V."/>
            <person name="Debuchy R."/>
            <person name="Gladieux P."/>
            <person name="Thoren M.H."/>
            <person name="Johannesson H."/>
        </authorList>
    </citation>
    <scope>NUCLEOTIDE SEQUENCE</scope>
    <source>
        <strain evidence="6">CBS 606.72</strain>
    </source>
</reference>
<keyword evidence="3" id="KW-0274">FAD</keyword>
<dbReference type="InterPro" id="IPR023753">
    <property type="entry name" value="FAD/NAD-binding_dom"/>
</dbReference>
<dbReference type="EMBL" id="JAULSU010000002">
    <property type="protein sequence ID" value="KAK0626658.1"/>
    <property type="molecule type" value="Genomic_DNA"/>
</dbReference>
<evidence type="ECO:0000256" key="1">
    <source>
        <dbReference type="ARBA" id="ARBA00006442"/>
    </source>
</evidence>
<evidence type="ECO:0000313" key="7">
    <source>
        <dbReference type="Proteomes" id="UP001175000"/>
    </source>
</evidence>
<dbReference type="GO" id="GO:0050660">
    <property type="term" value="F:flavin adenine dinucleotide binding"/>
    <property type="evidence" value="ECO:0007669"/>
    <property type="project" value="TreeGrafter"/>
</dbReference>
<keyword evidence="4" id="KW-0560">Oxidoreductase</keyword>
<dbReference type="AlphaFoldDB" id="A0AA39X3M9"/>
<comment type="caution">
    <text evidence="6">The sequence shown here is derived from an EMBL/GenBank/DDBJ whole genome shotgun (WGS) entry which is preliminary data.</text>
</comment>
<protein>
    <submittedName>
        <fullName evidence="6">FAD binding protein</fullName>
    </submittedName>
</protein>
<name>A0AA39X3M9_9PEZI</name>